<dbReference type="PANTHER" id="PTHR10827">
    <property type="entry name" value="RETICULOCALBIN"/>
    <property type="match status" value="1"/>
</dbReference>
<reference evidence="5 6" key="1">
    <citation type="journal article" date="2013" name="J. Bacteriol.">
        <title>Roles of HynAB and Ech, the only two hydrogenases found in the model sulfate reducer Desulfovibrio gigas.</title>
        <authorList>
            <person name="Morais-Silva F.O."/>
            <person name="Santos C.I."/>
            <person name="Rodrigues R."/>
            <person name="Pereira I.A."/>
            <person name="Rodrigues-Pousada C."/>
        </authorList>
    </citation>
    <scope>NUCLEOTIDE SEQUENCE [LARGE SCALE GENOMIC DNA]</scope>
    <source>
        <strain evidence="6">ATCC 19364 / DSM 1382 / NCIMB 9332 / VKM B-1759</strain>
    </source>
</reference>
<feature type="domain" description="EF-hand" evidence="4">
    <location>
        <begin position="151"/>
        <end position="186"/>
    </location>
</feature>
<dbReference type="SMART" id="SM00054">
    <property type="entry name" value="EFh"/>
    <property type="match status" value="5"/>
</dbReference>
<name>T2G7B0_MEGG1</name>
<dbReference type="SUPFAM" id="SSF47473">
    <property type="entry name" value="EF-hand"/>
    <property type="match status" value="1"/>
</dbReference>
<dbReference type="GO" id="GO:0005509">
    <property type="term" value="F:calcium ion binding"/>
    <property type="evidence" value="ECO:0007669"/>
    <property type="project" value="InterPro"/>
</dbReference>
<dbReference type="eggNOG" id="COG5126">
    <property type="taxonomic scope" value="Bacteria"/>
</dbReference>
<reference evidence="6" key="2">
    <citation type="submission" date="2013-07" db="EMBL/GenBank/DDBJ databases">
        <authorList>
            <person name="Morais-Silva F.O."/>
            <person name="Rezende A.M."/>
            <person name="Pimentel C."/>
            <person name="Resende D.M."/>
            <person name="Santos C.I."/>
            <person name="Clemente C."/>
            <person name="de Oliveira L.M."/>
            <person name="da Silva S.M."/>
            <person name="Costa D.A."/>
            <person name="Varela-Raposo A."/>
            <person name="Horacio E.C.A."/>
            <person name="Matos M."/>
            <person name="Flores O."/>
            <person name="Ruiz J.C."/>
            <person name="Rodrigues-Pousada C."/>
        </authorList>
    </citation>
    <scope>NUCLEOTIDE SEQUENCE [LARGE SCALE GENOMIC DNA]</scope>
    <source>
        <strain evidence="6">ATCC 19364 / DSM 1382 / NCIMB 9332 / VKM B-1759</strain>
    </source>
</reference>
<accession>T2G7B0</accession>
<gene>
    <name evidence="5" type="ORF">DGI_0577</name>
</gene>
<keyword evidence="2" id="KW-0677">Repeat</keyword>
<keyword evidence="1" id="KW-0479">Metal-binding</keyword>
<proteinExistence type="predicted"/>
<dbReference type="PROSITE" id="PS00018">
    <property type="entry name" value="EF_HAND_1"/>
    <property type="match status" value="3"/>
</dbReference>
<evidence type="ECO:0000313" key="6">
    <source>
        <dbReference type="Proteomes" id="UP000016587"/>
    </source>
</evidence>
<keyword evidence="6" id="KW-1185">Reference proteome</keyword>
<feature type="domain" description="EF-hand" evidence="4">
    <location>
        <begin position="115"/>
        <end position="150"/>
    </location>
</feature>
<dbReference type="PATRIC" id="fig|1121448.10.peg.575"/>
<evidence type="ECO:0000256" key="1">
    <source>
        <dbReference type="ARBA" id="ARBA00022723"/>
    </source>
</evidence>
<dbReference type="Proteomes" id="UP000016587">
    <property type="component" value="Chromosome"/>
</dbReference>
<feature type="region of interest" description="Disordered" evidence="3">
    <location>
        <begin position="180"/>
        <end position="213"/>
    </location>
</feature>
<dbReference type="InterPro" id="IPR002048">
    <property type="entry name" value="EF_hand_dom"/>
</dbReference>
<dbReference type="GO" id="GO:0017156">
    <property type="term" value="P:calcium-ion regulated exocytosis"/>
    <property type="evidence" value="ECO:0007669"/>
    <property type="project" value="TreeGrafter"/>
</dbReference>
<dbReference type="Gene3D" id="1.10.238.10">
    <property type="entry name" value="EF-hand"/>
    <property type="match status" value="3"/>
</dbReference>
<dbReference type="PANTHER" id="PTHR10827:SF98">
    <property type="entry name" value="45 KDA CALCIUM-BINDING PROTEIN"/>
    <property type="match status" value="1"/>
</dbReference>
<dbReference type="KEGG" id="dgg:DGI_0577"/>
<dbReference type="STRING" id="1121448.DGI_0577"/>
<dbReference type="EMBL" id="CP006585">
    <property type="protein sequence ID" value="AGW12485.1"/>
    <property type="molecule type" value="Genomic_DNA"/>
</dbReference>
<feature type="region of interest" description="Disordered" evidence="3">
    <location>
        <begin position="245"/>
        <end position="270"/>
    </location>
</feature>
<dbReference type="HOGENOM" id="CLU_932937_0_0_7"/>
<protein>
    <submittedName>
        <fullName evidence="5">Putative EF hand repeat-containing protein</fullName>
    </submittedName>
</protein>
<feature type="compositionally biased region" description="Low complexity" evidence="3">
    <location>
        <begin position="246"/>
        <end position="261"/>
    </location>
</feature>
<dbReference type="RefSeq" id="WP_021759138.1">
    <property type="nucleotide sequence ID" value="NC_022444.1"/>
</dbReference>
<feature type="region of interest" description="Disordered" evidence="3">
    <location>
        <begin position="58"/>
        <end position="81"/>
    </location>
</feature>
<evidence type="ECO:0000259" key="4">
    <source>
        <dbReference type="PROSITE" id="PS50222"/>
    </source>
</evidence>
<feature type="compositionally biased region" description="Low complexity" evidence="3">
    <location>
        <begin position="188"/>
        <end position="197"/>
    </location>
</feature>
<evidence type="ECO:0000313" key="5">
    <source>
        <dbReference type="EMBL" id="AGW12485.1"/>
    </source>
</evidence>
<dbReference type="Pfam" id="PF13499">
    <property type="entry name" value="EF-hand_7"/>
    <property type="match status" value="2"/>
</dbReference>
<dbReference type="AlphaFoldDB" id="T2G7B0"/>
<dbReference type="Pfam" id="PF13202">
    <property type="entry name" value="EF-hand_5"/>
    <property type="match status" value="1"/>
</dbReference>
<dbReference type="PROSITE" id="PS50222">
    <property type="entry name" value="EF_HAND_2"/>
    <property type="match status" value="5"/>
</dbReference>
<dbReference type="OrthoDB" id="9803927at2"/>
<feature type="domain" description="EF-hand" evidence="4">
    <location>
        <begin position="195"/>
        <end position="230"/>
    </location>
</feature>
<feature type="domain" description="EF-hand" evidence="4">
    <location>
        <begin position="27"/>
        <end position="62"/>
    </location>
</feature>
<dbReference type="InterPro" id="IPR011992">
    <property type="entry name" value="EF-hand-dom_pair"/>
</dbReference>
<feature type="compositionally biased region" description="Acidic residues" evidence="3">
    <location>
        <begin position="198"/>
        <end position="209"/>
    </location>
</feature>
<organism evidence="5 6">
    <name type="scientific">Megalodesulfovibrio gigas (strain ATCC 19364 / DSM 1382 / NCIMB 9332 / VKM B-1759)</name>
    <name type="common">Desulfovibrio gigas</name>
    <dbReference type="NCBI Taxonomy" id="1121448"/>
    <lineage>
        <taxon>Bacteria</taxon>
        <taxon>Pseudomonadati</taxon>
        <taxon>Thermodesulfobacteriota</taxon>
        <taxon>Desulfovibrionia</taxon>
        <taxon>Desulfovibrionales</taxon>
        <taxon>Desulfovibrionaceae</taxon>
        <taxon>Megalodesulfovibrio</taxon>
    </lineage>
</organism>
<feature type="domain" description="EF-hand" evidence="4">
    <location>
        <begin position="65"/>
        <end position="100"/>
    </location>
</feature>
<dbReference type="InterPro" id="IPR018247">
    <property type="entry name" value="EF_Hand_1_Ca_BS"/>
</dbReference>
<evidence type="ECO:0000256" key="3">
    <source>
        <dbReference type="SAM" id="MobiDB-lite"/>
    </source>
</evidence>
<sequence>MTSAISSSYGTSSTSWSSILNEQARKRAAPSAEELFAATDADGDGSITKAELTSALESRAKTGGANGPDADELFSQLDTDGDGLVTEQEHADALEAMAQKLEQKANMTMIAMQQQATASAAELFASTDADSDGSITKEELLSALLDRNPNATEEEADELFAKLDGDGDGLVTEQEHTDALAGKGGQPAGAQGSGAASAEEEEEYEEADLNQDGVVTLEEMAEYLGATGTESAGDNTGLDELFAALGNAGNSGSQGTQGSTSGEEDSTGFSMAPELLKSLVTRYGASSQISVSSLSQMA</sequence>
<evidence type="ECO:0000256" key="2">
    <source>
        <dbReference type="ARBA" id="ARBA00022737"/>
    </source>
</evidence>